<gene>
    <name evidence="3" type="ORF">BD289DRAFT_440586</name>
</gene>
<dbReference type="Proteomes" id="UP000241462">
    <property type="component" value="Unassembled WGS sequence"/>
</dbReference>
<dbReference type="PANTHER" id="PTHR31642:SF310">
    <property type="entry name" value="FATTY ALCOHOL:CAFFEOYL-COA ACYLTRANSFERASE"/>
    <property type="match status" value="1"/>
</dbReference>
<dbReference type="GO" id="GO:0016747">
    <property type="term" value="F:acyltransferase activity, transferring groups other than amino-acyl groups"/>
    <property type="evidence" value="ECO:0007669"/>
    <property type="project" value="TreeGrafter"/>
</dbReference>
<sequence length="487" mass="53716">MSCAAYDLSPIDWLMPRGYFDQVFIFPVDNAIVFTILRRGLNRLVEYLPYLLSGVVDQNSPSGSVRLSTPFQTVDDLISLGDCSAMLSYSTLAAAGFPPSALNSPTLRPSGTIQAPRGDPEAVFRAKVTLIEGGFLLCMIFHHSVTDIIGVQALLKLWAKCCQTDPVSITQVDISWTDRSLLHKSAAAVAAAEKFSKLKTISQLPETAPALIPLQDQPQLIISPPPAIHYETRIFNFSLRDMVSLKARINEYLSTKPYAAVDSSGHENDEEHVVWISTGDVLAGILWSATVWAESDGDRSDHVYATARIPVNIRSKHQPPLPPDYLGAAVLMTTATTLRATLLSLSHENNRRFSADCDEAALEALARVCAAVRKAIKRVTNSQIGQALAYTICQSDVGRLRLSPHHRGISIVSWACEDVDNLDWGKEIGHCVAVRILNVKAKRYPIILPCSQDGERLEVVASFDQPIMSKFQESKLIKRYCTWNQTR</sequence>
<organism evidence="3 4">
    <name type="scientific">Coniella lustricola</name>
    <dbReference type="NCBI Taxonomy" id="2025994"/>
    <lineage>
        <taxon>Eukaryota</taxon>
        <taxon>Fungi</taxon>
        <taxon>Dikarya</taxon>
        <taxon>Ascomycota</taxon>
        <taxon>Pezizomycotina</taxon>
        <taxon>Sordariomycetes</taxon>
        <taxon>Sordariomycetidae</taxon>
        <taxon>Diaporthales</taxon>
        <taxon>Schizoparmaceae</taxon>
        <taxon>Coniella</taxon>
    </lineage>
</organism>
<dbReference type="PANTHER" id="PTHR31642">
    <property type="entry name" value="TRICHOTHECENE 3-O-ACETYLTRANSFERASE"/>
    <property type="match status" value="1"/>
</dbReference>
<dbReference type="InterPro" id="IPR050317">
    <property type="entry name" value="Plant_Fungal_Acyltransferase"/>
</dbReference>
<protein>
    <submittedName>
        <fullName evidence="3">Transferase family-domain-containing protein</fullName>
    </submittedName>
</protein>
<dbReference type="Gene3D" id="3.30.559.10">
    <property type="entry name" value="Chloramphenicol acetyltransferase-like domain"/>
    <property type="match status" value="2"/>
</dbReference>
<keyword evidence="1 3" id="KW-0808">Transferase</keyword>
<proteinExistence type="predicted"/>
<dbReference type="AlphaFoldDB" id="A0A2T3A0D1"/>
<evidence type="ECO:0000313" key="3">
    <source>
        <dbReference type="EMBL" id="PSR80529.1"/>
    </source>
</evidence>
<accession>A0A2T3A0D1</accession>
<evidence type="ECO:0000256" key="1">
    <source>
        <dbReference type="ARBA" id="ARBA00022679"/>
    </source>
</evidence>
<name>A0A2T3A0D1_9PEZI</name>
<evidence type="ECO:0000259" key="2">
    <source>
        <dbReference type="Pfam" id="PF22664"/>
    </source>
</evidence>
<keyword evidence="4" id="KW-1185">Reference proteome</keyword>
<dbReference type="InterPro" id="IPR023213">
    <property type="entry name" value="CAT-like_dom_sf"/>
</dbReference>
<dbReference type="InParanoid" id="A0A2T3A0D1"/>
<dbReference type="OrthoDB" id="1862401at2759"/>
<dbReference type="GO" id="GO:0044550">
    <property type="term" value="P:secondary metabolite biosynthetic process"/>
    <property type="evidence" value="ECO:0007669"/>
    <property type="project" value="TreeGrafter"/>
</dbReference>
<dbReference type="STRING" id="2025994.A0A2T3A0D1"/>
<dbReference type="EMBL" id="KZ678527">
    <property type="protein sequence ID" value="PSR80529.1"/>
    <property type="molecule type" value="Genomic_DNA"/>
</dbReference>
<reference evidence="3 4" key="1">
    <citation type="journal article" date="2018" name="Mycol. Prog.">
        <title>Coniella lustricola, a new species from submerged detritus.</title>
        <authorList>
            <person name="Raudabaugh D.B."/>
            <person name="Iturriaga T."/>
            <person name="Carver A."/>
            <person name="Mondo S."/>
            <person name="Pangilinan J."/>
            <person name="Lipzen A."/>
            <person name="He G."/>
            <person name="Amirebrahimi M."/>
            <person name="Grigoriev I.V."/>
            <person name="Miller A.N."/>
        </authorList>
    </citation>
    <scope>NUCLEOTIDE SEQUENCE [LARGE SCALE GENOMIC DNA]</scope>
    <source>
        <strain evidence="3 4">B22-T-1</strain>
    </source>
</reference>
<dbReference type="Pfam" id="PF22664">
    <property type="entry name" value="TRI-like_N"/>
    <property type="match status" value="1"/>
</dbReference>
<evidence type="ECO:0000313" key="4">
    <source>
        <dbReference type="Proteomes" id="UP000241462"/>
    </source>
</evidence>
<dbReference type="InterPro" id="IPR054710">
    <property type="entry name" value="Tri101-like_N"/>
</dbReference>
<feature type="domain" description="Trichothecene 3-O-acetyltransferase-like N-terminal" evidence="2">
    <location>
        <begin position="31"/>
        <end position="162"/>
    </location>
</feature>